<feature type="transmembrane region" description="Helical" evidence="8">
    <location>
        <begin position="203"/>
        <end position="226"/>
    </location>
</feature>
<evidence type="ECO:0000256" key="8">
    <source>
        <dbReference type="RuleBase" id="RU365092"/>
    </source>
</evidence>
<keyword evidence="10" id="KW-1185">Reference proteome</keyword>
<dbReference type="PANTHER" id="PTHR30003:SF0">
    <property type="entry name" value="GLYCOLATE PERMEASE GLCA-RELATED"/>
    <property type="match status" value="1"/>
</dbReference>
<feature type="transmembrane region" description="Helical" evidence="8">
    <location>
        <begin position="48"/>
        <end position="70"/>
    </location>
</feature>
<evidence type="ECO:0000256" key="5">
    <source>
        <dbReference type="ARBA" id="ARBA00022692"/>
    </source>
</evidence>
<dbReference type="InterPro" id="IPR003804">
    <property type="entry name" value="Lactate_perm"/>
</dbReference>
<keyword evidence="7 8" id="KW-0472">Membrane</keyword>
<keyword evidence="5 8" id="KW-0812">Transmembrane</keyword>
<evidence type="ECO:0000256" key="2">
    <source>
        <dbReference type="ARBA" id="ARBA00010100"/>
    </source>
</evidence>
<dbReference type="PANTHER" id="PTHR30003">
    <property type="entry name" value="L-LACTATE PERMEASE"/>
    <property type="match status" value="1"/>
</dbReference>
<dbReference type="Pfam" id="PF02652">
    <property type="entry name" value="Lactate_perm"/>
    <property type="match status" value="1"/>
</dbReference>
<sequence>MNAIITSAAFAPNPTSIGGSATLSALVGILPLIAFFVLLGVFKLKTHWCALGSLAIAAVSAALGFGMPAGMVFSSALYGIAFGLLPIIFIVIAAVWLYNISVNSGRAEDVRTVFSAVGRGDMRVQALLIGFSFCGLLEGLAGFGAPVAIVAAMLVSLGLPPIKAAIVTMVGNAINVGFGAMAIPVTTAGKLGGLAGADPGTAVAFKAVSITPWIVVLVPIFLLLIIDGVRGLKQLWHVALFQGVITAIGHIVAATFISYALTAVLASLVGFAAAAAMIALKQPEIPEEFHTSSKDAGTLPSRQRVTLALLPYGLVVIIFAIYKLWKFGIDVPATLAQTDIPFQWPGLYGHLMTADGQVSKSAIYNLQILNSPGFMIVITALIVSAVYAWKSTPQFQFTFVQGLKTFVDTLVSLRWSLVTIALVMSLAYVMNFSGQTAAIGTALAATGAAFAFLSPILGWVGTAVTGSATSSNALFANLQATAAHGIGASPDVFLAANSVGGGIGKIVSPQNLAIASTAIQKPGTEAEILRKAAPWSIGLLVYLCALTYLIANGILPAFTYVVAN</sequence>
<gene>
    <name evidence="9" type="ORF">P7079_03145</name>
</gene>
<comment type="similarity">
    <text evidence="2 8">Belongs to the lactate permease family.</text>
</comment>
<keyword evidence="3 8" id="KW-0813">Transport</keyword>
<dbReference type="RefSeq" id="WP_278013380.1">
    <property type="nucleotide sequence ID" value="NZ_CP121208.1"/>
</dbReference>
<evidence type="ECO:0000256" key="6">
    <source>
        <dbReference type="ARBA" id="ARBA00022989"/>
    </source>
</evidence>
<feature type="transmembrane region" description="Helical" evidence="8">
    <location>
        <begin position="368"/>
        <end position="389"/>
    </location>
</feature>
<reference evidence="9 10" key="1">
    <citation type="submission" date="2023-03" db="EMBL/GenBank/DDBJ databases">
        <title>Complete genome of Arcanobacterium canis strain DSM 25104 isolated in 2010 from a canine otitis externa in Germany.</title>
        <authorList>
            <person name="Borowiak M."/>
            <person name="Kreitlow A."/>
            <person name="Malorny B."/>
            <person name="Laemmler C."/>
            <person name="Prenger-Berninghoff E."/>
            <person name="Ploetz M."/>
            <person name="Abdulmawjood A."/>
        </authorList>
    </citation>
    <scope>NUCLEOTIDE SEQUENCE [LARGE SCALE GENOMIC DNA]</scope>
    <source>
        <strain evidence="9 10">DSM 25104</strain>
    </source>
</reference>
<protein>
    <recommendedName>
        <fullName evidence="8">L-lactate permease</fullName>
    </recommendedName>
</protein>
<accession>A0ABY8G1E8</accession>
<name>A0ABY8G1E8_9ACTO</name>
<proteinExistence type="inferred from homology"/>
<dbReference type="NCBIfam" id="TIGR00795">
    <property type="entry name" value="lctP"/>
    <property type="match status" value="1"/>
</dbReference>
<evidence type="ECO:0000256" key="1">
    <source>
        <dbReference type="ARBA" id="ARBA00004651"/>
    </source>
</evidence>
<feature type="transmembrane region" description="Helical" evidence="8">
    <location>
        <begin position="305"/>
        <end position="325"/>
    </location>
</feature>
<feature type="transmembrane region" description="Helical" evidence="8">
    <location>
        <begin position="76"/>
        <end position="98"/>
    </location>
</feature>
<evidence type="ECO:0000313" key="9">
    <source>
        <dbReference type="EMBL" id="WFM83985.1"/>
    </source>
</evidence>
<feature type="transmembrane region" description="Helical" evidence="8">
    <location>
        <begin position="539"/>
        <end position="563"/>
    </location>
</feature>
<dbReference type="Proteomes" id="UP001215216">
    <property type="component" value="Chromosome"/>
</dbReference>
<feature type="transmembrane region" description="Helical" evidence="8">
    <location>
        <begin position="410"/>
        <end position="430"/>
    </location>
</feature>
<feature type="transmembrane region" description="Helical" evidence="8">
    <location>
        <begin position="127"/>
        <end position="155"/>
    </location>
</feature>
<feature type="transmembrane region" description="Helical" evidence="8">
    <location>
        <begin position="436"/>
        <end position="460"/>
    </location>
</feature>
<evidence type="ECO:0000313" key="10">
    <source>
        <dbReference type="Proteomes" id="UP001215216"/>
    </source>
</evidence>
<evidence type="ECO:0000256" key="7">
    <source>
        <dbReference type="ARBA" id="ARBA00023136"/>
    </source>
</evidence>
<comment type="subcellular location">
    <subcellularLocation>
        <location evidence="1 8">Cell membrane</location>
        <topology evidence="1 8">Multi-pass membrane protein</topology>
    </subcellularLocation>
</comment>
<evidence type="ECO:0000256" key="4">
    <source>
        <dbReference type="ARBA" id="ARBA00022475"/>
    </source>
</evidence>
<keyword evidence="6 8" id="KW-1133">Transmembrane helix</keyword>
<dbReference type="EMBL" id="CP121208">
    <property type="protein sequence ID" value="WFM83985.1"/>
    <property type="molecule type" value="Genomic_DNA"/>
</dbReference>
<keyword evidence="4 8" id="KW-1003">Cell membrane</keyword>
<comment type="caution">
    <text evidence="8">Lacks conserved residue(s) required for the propagation of feature annotation.</text>
</comment>
<feature type="transmembrane region" description="Helical" evidence="8">
    <location>
        <begin position="20"/>
        <end position="41"/>
    </location>
</feature>
<evidence type="ECO:0000256" key="3">
    <source>
        <dbReference type="ARBA" id="ARBA00022448"/>
    </source>
</evidence>
<organism evidence="9 10">
    <name type="scientific">Arcanobacterium canis</name>
    <dbReference type="NCBI Taxonomy" id="999183"/>
    <lineage>
        <taxon>Bacteria</taxon>
        <taxon>Bacillati</taxon>
        <taxon>Actinomycetota</taxon>
        <taxon>Actinomycetes</taxon>
        <taxon>Actinomycetales</taxon>
        <taxon>Actinomycetaceae</taxon>
        <taxon>Arcanobacterium</taxon>
    </lineage>
</organism>
<comment type="function">
    <text evidence="8">Uptake of L-lactate across the membrane. Can also transport D-lactate and glycolate.</text>
</comment>